<feature type="region of interest" description="Disordered" evidence="5">
    <location>
        <begin position="168"/>
        <end position="225"/>
    </location>
</feature>
<reference evidence="7" key="1">
    <citation type="submission" date="2020-11" db="EMBL/GenBank/DDBJ databases">
        <authorList>
            <consortium name="DOE Joint Genome Institute"/>
            <person name="Ahrendt S."/>
            <person name="Riley R."/>
            <person name="Andreopoulos W."/>
            <person name="Labutti K."/>
            <person name="Pangilinan J."/>
            <person name="Ruiz-Duenas F.J."/>
            <person name="Barrasa J.M."/>
            <person name="Sanchez-Garcia M."/>
            <person name="Camarero S."/>
            <person name="Miyauchi S."/>
            <person name="Serrano A."/>
            <person name="Linde D."/>
            <person name="Babiker R."/>
            <person name="Drula E."/>
            <person name="Ayuso-Fernandez I."/>
            <person name="Pacheco R."/>
            <person name="Padilla G."/>
            <person name="Ferreira P."/>
            <person name="Barriuso J."/>
            <person name="Kellner H."/>
            <person name="Castanera R."/>
            <person name="Alfaro M."/>
            <person name="Ramirez L."/>
            <person name="Pisabarro A.G."/>
            <person name="Kuo A."/>
            <person name="Tritt A."/>
            <person name="Lipzen A."/>
            <person name="He G."/>
            <person name="Yan M."/>
            <person name="Ng V."/>
            <person name="Cullen D."/>
            <person name="Martin F."/>
            <person name="Rosso M.-N."/>
            <person name="Henrissat B."/>
            <person name="Hibbett D."/>
            <person name="Martinez A.T."/>
            <person name="Grigoriev I.V."/>
        </authorList>
    </citation>
    <scope>NUCLEOTIDE SEQUENCE</scope>
    <source>
        <strain evidence="7">ATCC 90797</strain>
    </source>
</reference>
<dbReference type="AlphaFoldDB" id="A0A9P6D5A0"/>
<dbReference type="SMART" id="SM00576">
    <property type="entry name" value="BTP"/>
    <property type="match status" value="1"/>
</dbReference>
<sequence>MDHGAHKVLESATFRTLHAQNFSRASTQASYVLTDLLERYLTLLSSTAGKFAEHAGRGRSIGVRDAVCALDELGVGIDELKDWCVSEGGEMSGRYGIKGAWLSEFNAHLADGLKQDTDDAFPLHYRPLDDITNERPPDDESEADADAEEEDYETMMDTDVNVLETSAPFVRKAEHPPPSTSTTRPSYSLPQIQTTFSSPHGHQPLTLPLSPISNPGSPSRKRARTASWKAPQHVPDFLPPFPTMSTDVGRTEIQGQTSISNPTAPVVAAAVSAAQVVTSSDYLSQVPYSESTLSSVPEWHLPQPAPPPSTAPISTRLATPQTEPAFIKAYHHILTHSSQSHSSHAYGYPHTNGHTNIANGVSNPLRHKIAMSLMFEMQCTPRWEIADTLFGGVGPCVPRSAVVVPTHPLPIASSRGKMEVGGNGKEKEKDVKLPGAQPRAVSTNERVAHLVSQQSSRIPELARRVLPPAILTRTSRLSHPPVIMRGTQKLTYGSGSPAPWNGGANLASSANAGKAKGGKGDKNKDKNGVDEEDVDDNEKGDGGGREAVKTAVLPDARMFATWDADKKDYRTPLNMQTGYGRSTKTGGGLATGGGSVVLSLNRGKRRDSGHS</sequence>
<feature type="compositionally biased region" description="Basic and acidic residues" evidence="5">
    <location>
        <begin position="126"/>
        <end position="138"/>
    </location>
</feature>
<evidence type="ECO:0000313" key="7">
    <source>
        <dbReference type="EMBL" id="KAF9491647.1"/>
    </source>
</evidence>
<evidence type="ECO:0000259" key="6">
    <source>
        <dbReference type="SMART" id="SM00576"/>
    </source>
</evidence>
<feature type="compositionally biased region" description="Acidic residues" evidence="5">
    <location>
        <begin position="139"/>
        <end position="152"/>
    </location>
</feature>
<dbReference type="Gene3D" id="1.10.20.10">
    <property type="entry name" value="Histone, subunit A"/>
    <property type="match status" value="1"/>
</dbReference>
<dbReference type="Pfam" id="PF07524">
    <property type="entry name" value="Bromo_TP"/>
    <property type="match status" value="1"/>
</dbReference>
<dbReference type="GO" id="GO:0046982">
    <property type="term" value="F:protein heterodimerization activity"/>
    <property type="evidence" value="ECO:0007669"/>
    <property type="project" value="InterPro"/>
</dbReference>
<feature type="domain" description="Bromodomain associated" evidence="6">
    <location>
        <begin position="2"/>
        <end position="79"/>
    </location>
</feature>
<keyword evidence="2" id="KW-0805">Transcription regulation</keyword>
<dbReference type="InterPro" id="IPR009072">
    <property type="entry name" value="Histone-fold"/>
</dbReference>
<name>A0A9P6D5A0_PLEER</name>
<feature type="region of interest" description="Disordered" evidence="5">
    <location>
        <begin position="124"/>
        <end position="152"/>
    </location>
</feature>
<feature type="region of interest" description="Disordered" evidence="5">
    <location>
        <begin position="503"/>
        <end position="548"/>
    </location>
</feature>
<dbReference type="Proteomes" id="UP000807025">
    <property type="component" value="Unassembled WGS sequence"/>
</dbReference>
<comment type="caution">
    <text evidence="7">The sequence shown here is derived from an EMBL/GenBank/DDBJ whole genome shotgun (WGS) entry which is preliminary data.</text>
</comment>
<gene>
    <name evidence="7" type="ORF">BDN71DRAFT_1397960</name>
</gene>
<feature type="compositionally biased region" description="Low complexity" evidence="5">
    <location>
        <begin position="503"/>
        <end position="514"/>
    </location>
</feature>
<feature type="compositionally biased region" description="Polar residues" evidence="5">
    <location>
        <begin position="189"/>
        <end position="200"/>
    </location>
</feature>
<keyword evidence="8" id="KW-1185">Reference proteome</keyword>
<evidence type="ECO:0000313" key="8">
    <source>
        <dbReference type="Proteomes" id="UP000807025"/>
    </source>
</evidence>
<comment type="subcellular location">
    <subcellularLocation>
        <location evidence="1">Nucleus</location>
    </subcellularLocation>
</comment>
<feature type="compositionally biased region" description="Basic and acidic residues" evidence="5">
    <location>
        <begin position="518"/>
        <end position="529"/>
    </location>
</feature>
<dbReference type="GO" id="GO:0005634">
    <property type="term" value="C:nucleus"/>
    <property type="evidence" value="ECO:0007669"/>
    <property type="project" value="UniProtKB-SubCell"/>
</dbReference>
<evidence type="ECO:0000256" key="3">
    <source>
        <dbReference type="ARBA" id="ARBA00023163"/>
    </source>
</evidence>
<keyword evidence="3" id="KW-0804">Transcription</keyword>
<evidence type="ECO:0000256" key="4">
    <source>
        <dbReference type="ARBA" id="ARBA00023242"/>
    </source>
</evidence>
<accession>A0A9P6D5A0</accession>
<dbReference type="CDD" id="cd00076">
    <property type="entry name" value="HFD_SF"/>
    <property type="match status" value="1"/>
</dbReference>
<dbReference type="InterPro" id="IPR006565">
    <property type="entry name" value="BTP"/>
</dbReference>
<evidence type="ECO:0000256" key="2">
    <source>
        <dbReference type="ARBA" id="ARBA00023015"/>
    </source>
</evidence>
<feature type="compositionally biased region" description="Basic and acidic residues" evidence="5">
    <location>
        <begin position="537"/>
        <end position="548"/>
    </location>
</feature>
<evidence type="ECO:0000256" key="5">
    <source>
        <dbReference type="SAM" id="MobiDB-lite"/>
    </source>
</evidence>
<organism evidence="7 8">
    <name type="scientific">Pleurotus eryngii</name>
    <name type="common">Boletus of the steppes</name>
    <dbReference type="NCBI Taxonomy" id="5323"/>
    <lineage>
        <taxon>Eukaryota</taxon>
        <taxon>Fungi</taxon>
        <taxon>Dikarya</taxon>
        <taxon>Basidiomycota</taxon>
        <taxon>Agaricomycotina</taxon>
        <taxon>Agaricomycetes</taxon>
        <taxon>Agaricomycetidae</taxon>
        <taxon>Agaricales</taxon>
        <taxon>Pleurotineae</taxon>
        <taxon>Pleurotaceae</taxon>
        <taxon>Pleurotus</taxon>
    </lineage>
</organism>
<protein>
    <recommendedName>
        <fullName evidence="6">Bromodomain associated domain-containing protein</fullName>
    </recommendedName>
</protein>
<dbReference type="EMBL" id="MU154614">
    <property type="protein sequence ID" value="KAF9491647.1"/>
    <property type="molecule type" value="Genomic_DNA"/>
</dbReference>
<feature type="region of interest" description="Disordered" evidence="5">
    <location>
        <begin position="414"/>
        <end position="441"/>
    </location>
</feature>
<feature type="region of interest" description="Disordered" evidence="5">
    <location>
        <begin position="570"/>
        <end position="611"/>
    </location>
</feature>
<dbReference type="OrthoDB" id="436852at2759"/>
<proteinExistence type="predicted"/>
<feature type="compositionally biased region" description="Gly residues" evidence="5">
    <location>
        <begin position="585"/>
        <end position="595"/>
    </location>
</feature>
<evidence type="ECO:0000256" key="1">
    <source>
        <dbReference type="ARBA" id="ARBA00004123"/>
    </source>
</evidence>
<keyword evidence="4" id="KW-0539">Nucleus</keyword>